<organism evidence="7 8">
    <name type="scientific">Actinomadura madurae</name>
    <dbReference type="NCBI Taxonomy" id="1993"/>
    <lineage>
        <taxon>Bacteria</taxon>
        <taxon>Bacillati</taxon>
        <taxon>Actinomycetota</taxon>
        <taxon>Actinomycetes</taxon>
        <taxon>Streptosporangiales</taxon>
        <taxon>Thermomonosporaceae</taxon>
        <taxon>Actinomadura</taxon>
    </lineage>
</organism>
<dbReference type="SUPFAM" id="SSF52540">
    <property type="entry name" value="P-loop containing nucleoside triphosphate hydrolases"/>
    <property type="match status" value="1"/>
</dbReference>
<dbReference type="SMART" id="SM00862">
    <property type="entry name" value="Trans_reg_C"/>
    <property type="match status" value="1"/>
</dbReference>
<dbReference type="Pfam" id="PF00931">
    <property type="entry name" value="NB-ARC"/>
    <property type="match status" value="1"/>
</dbReference>
<dbReference type="PANTHER" id="PTHR35807:SF1">
    <property type="entry name" value="TRANSCRIPTIONAL REGULATOR REDD"/>
    <property type="match status" value="1"/>
</dbReference>
<evidence type="ECO:0000259" key="6">
    <source>
        <dbReference type="PROSITE" id="PS51755"/>
    </source>
</evidence>
<feature type="DNA-binding region" description="OmpR/PhoB-type" evidence="5">
    <location>
        <begin position="2"/>
        <end position="103"/>
    </location>
</feature>
<accession>A0A1I5YFR3</accession>
<dbReference type="Pfam" id="PF13424">
    <property type="entry name" value="TPR_12"/>
    <property type="match status" value="1"/>
</dbReference>
<dbReference type="GO" id="GO:0043531">
    <property type="term" value="F:ADP binding"/>
    <property type="evidence" value="ECO:0007669"/>
    <property type="project" value="InterPro"/>
</dbReference>
<dbReference type="eggNOG" id="COG0457">
    <property type="taxonomic scope" value="Bacteria"/>
</dbReference>
<dbReference type="InterPro" id="IPR016032">
    <property type="entry name" value="Sig_transdc_resp-reg_C-effctor"/>
</dbReference>
<evidence type="ECO:0000313" key="7">
    <source>
        <dbReference type="EMBL" id="SFQ43059.1"/>
    </source>
</evidence>
<dbReference type="PANTHER" id="PTHR35807">
    <property type="entry name" value="TRANSCRIPTIONAL REGULATOR REDD-RELATED"/>
    <property type="match status" value="1"/>
</dbReference>
<evidence type="ECO:0000256" key="3">
    <source>
        <dbReference type="ARBA" id="ARBA00023125"/>
    </source>
</evidence>
<dbReference type="SMART" id="SM01043">
    <property type="entry name" value="BTAD"/>
    <property type="match status" value="1"/>
</dbReference>
<dbReference type="SUPFAM" id="SSF48452">
    <property type="entry name" value="TPR-like"/>
    <property type="match status" value="2"/>
</dbReference>
<dbReference type="InterPro" id="IPR002182">
    <property type="entry name" value="NB-ARC"/>
</dbReference>
<keyword evidence="3 5" id="KW-0238">DNA-binding</keyword>
<dbReference type="EMBL" id="FOVH01000032">
    <property type="protein sequence ID" value="SFQ43059.1"/>
    <property type="molecule type" value="Genomic_DNA"/>
</dbReference>
<dbReference type="InterPro" id="IPR001867">
    <property type="entry name" value="OmpR/PhoB-type_DNA-bd"/>
</dbReference>
<dbReference type="Pfam" id="PF03704">
    <property type="entry name" value="BTAD"/>
    <property type="match status" value="1"/>
</dbReference>
<dbReference type="SMART" id="SM00028">
    <property type="entry name" value="TPR"/>
    <property type="match status" value="5"/>
</dbReference>
<dbReference type="InterPro" id="IPR019734">
    <property type="entry name" value="TPR_rpt"/>
</dbReference>
<reference evidence="7 8" key="1">
    <citation type="submission" date="2016-10" db="EMBL/GenBank/DDBJ databases">
        <authorList>
            <person name="de Groot N.N."/>
        </authorList>
    </citation>
    <scope>NUCLEOTIDE SEQUENCE [LARGE SCALE GENOMIC DNA]</scope>
    <source>
        <strain evidence="7 8">DSM 43067</strain>
    </source>
</reference>
<dbReference type="SUPFAM" id="SSF46894">
    <property type="entry name" value="C-terminal effector domain of the bipartite response regulators"/>
    <property type="match status" value="1"/>
</dbReference>
<dbReference type="Gene3D" id="1.25.40.10">
    <property type="entry name" value="Tetratricopeptide repeat domain"/>
    <property type="match status" value="2"/>
</dbReference>
<dbReference type="GO" id="GO:0000160">
    <property type="term" value="P:phosphorelay signal transduction system"/>
    <property type="evidence" value="ECO:0007669"/>
    <property type="project" value="InterPro"/>
</dbReference>
<dbReference type="Gene3D" id="1.10.10.10">
    <property type="entry name" value="Winged helix-like DNA-binding domain superfamily/Winged helix DNA-binding domain"/>
    <property type="match status" value="2"/>
</dbReference>
<dbReference type="InterPro" id="IPR027417">
    <property type="entry name" value="P-loop_NTPase"/>
</dbReference>
<dbReference type="InterPro" id="IPR051677">
    <property type="entry name" value="AfsR-DnrI-RedD_regulator"/>
</dbReference>
<keyword evidence="8" id="KW-1185">Reference proteome</keyword>
<dbReference type="GO" id="GO:0006355">
    <property type="term" value="P:regulation of DNA-templated transcription"/>
    <property type="evidence" value="ECO:0007669"/>
    <property type="project" value="InterPro"/>
</dbReference>
<dbReference type="Proteomes" id="UP000183413">
    <property type="component" value="Unassembled WGS sequence"/>
</dbReference>
<dbReference type="InterPro" id="IPR036388">
    <property type="entry name" value="WH-like_DNA-bd_sf"/>
</dbReference>
<dbReference type="STRING" id="1993.SAMN04489713_13218"/>
<dbReference type="RefSeq" id="WP_075024924.1">
    <property type="nucleotide sequence ID" value="NZ_FOVH01000032.1"/>
</dbReference>
<evidence type="ECO:0000256" key="5">
    <source>
        <dbReference type="PROSITE-ProRule" id="PRU01091"/>
    </source>
</evidence>
<name>A0A1I5YFR3_9ACTN</name>
<dbReference type="eggNOG" id="COG3629">
    <property type="taxonomic scope" value="Bacteria"/>
</dbReference>
<sequence>MVPARGMGDGGLFMRFGILGPLSVTEGGRTFELTSSKSRVVLAVLLRHANTPVSDDLLADALWGDRPPRSAAANLRMYVHTLRRTLESADRIARVPPGYALTVCPGELDAQRFANLVRQGREAGERADAAAAHAALSEALALWRGDAYAGLDDLPPLRDEAVRLEELRLAAVEDRVSAGLDLGRHGELVPELRALAAEHPLRERFRAQLMLALYRSGRQAEALQVYRDTRRVLTEELGIEPGPRLRRLEEAVLANDPSLDLAVPVWAVPPPGQPAWPAPQQLPPGVAGFTGRAEELARLTGLVPEEGACPSTVVIASMSGMAGVGKTTLAVHWAHRLRDRFPDGTLFVDLRGYGRTGPPARPDEVLDGFLRALRVPPAAIPPALEERAAMYRSRLDRRRMLIVLDNAASSEQVGPLLPGTGDCMAVVTSRGSMSGLVVRTGAHRIPVGLLSREESLALLREVMGAGRVDAEPEASAEVARLCAYLPLALRLAAERAAVRPHLSPAELCRELQDERGRLDLLAAADDDSVAVRAAFRWSYRALPPDAARTFRLLGLHPGPDISLDAAAVLTAQERRRTREQLEALTDVHLLQETTHGRYRLHDLLRVYARDRAAADEPGPERDAAVRRVLGWYLSTADAADRVLMPGRRRVPMDPPPPECRPAALDSAAEALEWCEAERLNLVAATRHAAETGMHDVAWKLPFTLWSYFSLCTRWTDWIVTHDIGLGSVRESGDRYGEAHLLTSIANAYREVRRFDEAFERFAAAIAIGREIGEPWIEASARTLRSVALADLGRFGAAMVDCEDAEETFRAIGDRWGEAWVRYQLGEICGKVRRPAEGIEHSRRALALFERVDDRWGASRALWALGRAYRDLGRREEAEDHSRRALDAARAIGNRLGEGFALLDLGKIKEDAGDGAAARRLWRQALGIFEQLGAPQAERVRARLAASPAASRADDLPLSP</sequence>
<dbReference type="FunFam" id="1.25.40.10:FF:000222">
    <property type="entry name" value="SARP family transcriptional regulator"/>
    <property type="match status" value="1"/>
</dbReference>
<evidence type="ECO:0000256" key="2">
    <source>
        <dbReference type="ARBA" id="ARBA00023015"/>
    </source>
</evidence>
<keyword evidence="2" id="KW-0805">Transcription regulation</keyword>
<dbReference type="InterPro" id="IPR005158">
    <property type="entry name" value="BTAD"/>
</dbReference>
<dbReference type="Pfam" id="PF00486">
    <property type="entry name" value="Trans_reg_C"/>
    <property type="match status" value="1"/>
</dbReference>
<gene>
    <name evidence="7" type="ORF">SAMN04489713_13218</name>
</gene>
<comment type="similarity">
    <text evidence="1">Belongs to the AfsR/DnrI/RedD regulatory family.</text>
</comment>
<dbReference type="PROSITE" id="PS51755">
    <property type="entry name" value="OMPR_PHOB"/>
    <property type="match status" value="1"/>
</dbReference>
<feature type="domain" description="OmpR/PhoB-type" evidence="6">
    <location>
        <begin position="2"/>
        <end position="103"/>
    </location>
</feature>
<dbReference type="CDD" id="cd15831">
    <property type="entry name" value="BTAD"/>
    <property type="match status" value="1"/>
</dbReference>
<evidence type="ECO:0000256" key="1">
    <source>
        <dbReference type="ARBA" id="ARBA00005820"/>
    </source>
</evidence>
<keyword evidence="4" id="KW-0804">Transcription</keyword>
<dbReference type="Gene3D" id="3.40.50.300">
    <property type="entry name" value="P-loop containing nucleotide triphosphate hydrolases"/>
    <property type="match status" value="1"/>
</dbReference>
<dbReference type="InParanoid" id="A0A1I5YFR3"/>
<protein>
    <submittedName>
        <fullName evidence="7">DNA-binding transcriptional activator of the SARP family</fullName>
    </submittedName>
</protein>
<evidence type="ECO:0000313" key="8">
    <source>
        <dbReference type="Proteomes" id="UP000183413"/>
    </source>
</evidence>
<dbReference type="PRINTS" id="PR00364">
    <property type="entry name" value="DISEASERSIST"/>
</dbReference>
<evidence type="ECO:0000256" key="4">
    <source>
        <dbReference type="ARBA" id="ARBA00023163"/>
    </source>
</evidence>
<dbReference type="AlphaFoldDB" id="A0A1I5YFR3"/>
<dbReference type="InterPro" id="IPR011990">
    <property type="entry name" value="TPR-like_helical_dom_sf"/>
</dbReference>
<proteinExistence type="inferred from homology"/>
<dbReference type="GO" id="GO:0003677">
    <property type="term" value="F:DNA binding"/>
    <property type="evidence" value="ECO:0007669"/>
    <property type="project" value="UniProtKB-UniRule"/>
</dbReference>